<dbReference type="GeneID" id="80721672"/>
<proteinExistence type="predicted"/>
<accession>A0AAQ4CUV6</accession>
<dbReference type="RefSeq" id="WP_282099488.1">
    <property type="nucleotide sequence ID" value="NZ_AP025226.1"/>
</dbReference>
<dbReference type="EMBL" id="AP025226">
    <property type="protein sequence ID" value="BDB99587.1"/>
    <property type="molecule type" value="Genomic_DNA"/>
</dbReference>
<gene>
    <name evidence="1" type="ORF">SACC_26040</name>
</gene>
<dbReference type="KEGG" id="scas:SACC_26040"/>
<protein>
    <submittedName>
        <fullName evidence="1">Uncharacterized protein</fullName>
    </submittedName>
</protein>
<dbReference type="Proteomes" id="UP001319921">
    <property type="component" value="Chromosome"/>
</dbReference>
<evidence type="ECO:0000313" key="1">
    <source>
        <dbReference type="EMBL" id="BDB99587.1"/>
    </source>
</evidence>
<name>A0AAQ4CUV6_9CREN</name>
<organism evidence="1 2">
    <name type="scientific">Saccharolobus caldissimus</name>
    <dbReference type="NCBI Taxonomy" id="1702097"/>
    <lineage>
        <taxon>Archaea</taxon>
        <taxon>Thermoproteota</taxon>
        <taxon>Thermoprotei</taxon>
        <taxon>Sulfolobales</taxon>
        <taxon>Sulfolobaceae</taxon>
        <taxon>Saccharolobus</taxon>
    </lineage>
</organism>
<evidence type="ECO:0000313" key="2">
    <source>
        <dbReference type="Proteomes" id="UP001319921"/>
    </source>
</evidence>
<reference evidence="1 2" key="1">
    <citation type="journal article" date="2022" name="Microbiol. Resour. Announc.">
        <title>Complete Genome Sequence of the Hyperthermophilic and Acidophilic Archaeon Saccharolobus caldissimus Strain HS-3T.</title>
        <authorList>
            <person name="Sakai H.D."/>
            <person name="Kurosawa N."/>
        </authorList>
    </citation>
    <scope>NUCLEOTIDE SEQUENCE [LARGE SCALE GENOMIC DNA]</scope>
    <source>
        <strain evidence="1 2">JCM32116</strain>
    </source>
</reference>
<sequence length="43" mass="5010">MKNEEIKRKICENGKNYSNIRGKLADDAIIVVKEEGNKYRILD</sequence>
<dbReference type="AlphaFoldDB" id="A0AAQ4CUV6"/>
<keyword evidence="2" id="KW-1185">Reference proteome</keyword>